<reference evidence="1 2" key="1">
    <citation type="submission" date="2016-07" db="EMBL/GenBank/DDBJ databases">
        <title>Draft genome of Scalindua rubra, obtained from a brine-seawater interface in the Red Sea, sheds light on salt adaptation in anammox bacteria.</title>
        <authorList>
            <person name="Speth D.R."/>
            <person name="Lagkouvardos I."/>
            <person name="Wang Y."/>
            <person name="Qian P.-Y."/>
            <person name="Dutilh B.E."/>
            <person name="Jetten M.S."/>
        </authorList>
    </citation>
    <scope>NUCLEOTIDE SEQUENCE [LARGE SCALE GENOMIC DNA]</scope>
    <source>
        <strain evidence="1">BSI-1</strain>
    </source>
</reference>
<dbReference type="Proteomes" id="UP000094056">
    <property type="component" value="Unassembled WGS sequence"/>
</dbReference>
<feature type="non-terminal residue" evidence="1">
    <location>
        <position position="1"/>
    </location>
</feature>
<evidence type="ECO:0000313" key="1">
    <source>
        <dbReference type="EMBL" id="ODS29719.1"/>
    </source>
</evidence>
<protein>
    <submittedName>
        <fullName evidence="1">Uncharacterized protein</fullName>
    </submittedName>
</protein>
<comment type="caution">
    <text evidence="1">The sequence shown here is derived from an EMBL/GenBank/DDBJ whole genome shotgun (WGS) entry which is preliminary data.</text>
</comment>
<name>A0A1E3X2D3_9BACT</name>
<organism evidence="1 2">
    <name type="scientific">Candidatus Scalindua rubra</name>
    <dbReference type="NCBI Taxonomy" id="1872076"/>
    <lineage>
        <taxon>Bacteria</taxon>
        <taxon>Pseudomonadati</taxon>
        <taxon>Planctomycetota</taxon>
        <taxon>Candidatus Brocadiia</taxon>
        <taxon>Candidatus Brocadiales</taxon>
        <taxon>Candidatus Scalinduaceae</taxon>
        <taxon>Candidatus Scalindua</taxon>
    </lineage>
</organism>
<dbReference type="AlphaFoldDB" id="A0A1E3X2D3"/>
<accession>A0A1E3X2D3</accession>
<dbReference type="EMBL" id="MAYW01000397">
    <property type="protein sequence ID" value="ODS29719.1"/>
    <property type="molecule type" value="Genomic_DNA"/>
</dbReference>
<evidence type="ECO:0000313" key="2">
    <source>
        <dbReference type="Proteomes" id="UP000094056"/>
    </source>
</evidence>
<proteinExistence type="predicted"/>
<sequence length="141" mass="16889">FAEERKEHVEAFLEDSQRGWTYGQHFRHMFEQGYSYLQEAADNTAPWEFLESALLQDIRETRRWLKENPKTHHTLDKTTPDYPMKAVCLKTLRIPTELEGYMRQLSIHFAFKSIHLDYLKDVEIRAVEDVKRLSERMGEEL</sequence>
<gene>
    <name evidence="1" type="ORF">SCARUB_05177</name>
</gene>